<dbReference type="InterPro" id="IPR002575">
    <property type="entry name" value="Aminoglycoside_PTrfase"/>
</dbReference>
<reference evidence="2 3" key="1">
    <citation type="journal article" date="2016" name="Nat. Commun.">
        <title>Thousands of microbial genomes shed light on interconnected biogeochemical processes in an aquifer system.</title>
        <authorList>
            <person name="Anantharaman K."/>
            <person name="Brown C.T."/>
            <person name="Hug L.A."/>
            <person name="Sharon I."/>
            <person name="Castelle C.J."/>
            <person name="Probst A.J."/>
            <person name="Thomas B.C."/>
            <person name="Singh A."/>
            <person name="Wilkins M.J."/>
            <person name="Karaoz U."/>
            <person name="Brodie E.L."/>
            <person name="Williams K.H."/>
            <person name="Hubbard S.S."/>
            <person name="Banfield J.F."/>
        </authorList>
    </citation>
    <scope>NUCLEOTIDE SEQUENCE [LARGE SCALE GENOMIC DNA]</scope>
</reference>
<dbReference type="Gene3D" id="3.30.200.20">
    <property type="entry name" value="Phosphorylase Kinase, domain 1"/>
    <property type="match status" value="1"/>
</dbReference>
<evidence type="ECO:0000313" key="2">
    <source>
        <dbReference type="EMBL" id="OGD75123.1"/>
    </source>
</evidence>
<dbReference type="Proteomes" id="UP000176191">
    <property type="component" value="Unassembled WGS sequence"/>
</dbReference>
<dbReference type="SUPFAM" id="SSF56112">
    <property type="entry name" value="Protein kinase-like (PK-like)"/>
    <property type="match status" value="1"/>
</dbReference>
<gene>
    <name evidence="2" type="ORF">A2228_01395</name>
</gene>
<sequence>MDEITAQSLISKNFPDLTISKIVKIGEGTGNIAYEVNDHLVFRYPKGPANQIQLAQEIILQPVLSRYSTLPYPKFDYLPTDHSFVGYEKLQGNPLIYEMAHFDAWKTFSEQIGDFLNKLHSIPKNELDNLNILIEDKSFADWQTHSYRFYEKTKHLVPSKHYPEIETFFNSKPQDELVNKVLCHNDLGIEHILVTDGKVSGIIDWGGVAIADPACDFARIYRDIGPRILDMVLAKHNATPEIREQIRVRTVFYAKCLIFEDLYCGIREDEYLQKSLKALEWMFDSSPHM</sequence>
<evidence type="ECO:0000259" key="1">
    <source>
        <dbReference type="Pfam" id="PF01636"/>
    </source>
</evidence>
<proteinExistence type="predicted"/>
<protein>
    <recommendedName>
        <fullName evidence="1">Aminoglycoside phosphotransferase domain-containing protein</fullName>
    </recommendedName>
</protein>
<dbReference type="PANTHER" id="PTHR21310:SF15">
    <property type="entry name" value="AMINOGLYCOSIDE PHOSPHOTRANSFERASE DOMAIN-CONTAINING PROTEIN"/>
    <property type="match status" value="1"/>
</dbReference>
<accession>A0A1F5F643</accession>
<comment type="caution">
    <text evidence="2">The sequence shown here is derived from an EMBL/GenBank/DDBJ whole genome shotgun (WGS) entry which is preliminary data.</text>
</comment>
<name>A0A1F5F643_9BACT</name>
<dbReference type="EMBL" id="MFAK01000015">
    <property type="protein sequence ID" value="OGD75123.1"/>
    <property type="molecule type" value="Genomic_DNA"/>
</dbReference>
<dbReference type="InterPro" id="IPR051678">
    <property type="entry name" value="AGP_Transferase"/>
</dbReference>
<organism evidence="2 3">
    <name type="scientific">Candidatus Collierbacteria bacterium RIFOXYA2_FULL_46_10</name>
    <dbReference type="NCBI Taxonomy" id="1817726"/>
    <lineage>
        <taxon>Bacteria</taxon>
        <taxon>Candidatus Collieribacteriota</taxon>
    </lineage>
</organism>
<evidence type="ECO:0000313" key="3">
    <source>
        <dbReference type="Proteomes" id="UP000176191"/>
    </source>
</evidence>
<dbReference type="InterPro" id="IPR011009">
    <property type="entry name" value="Kinase-like_dom_sf"/>
</dbReference>
<dbReference type="Pfam" id="PF01636">
    <property type="entry name" value="APH"/>
    <property type="match status" value="1"/>
</dbReference>
<dbReference type="Gene3D" id="3.90.1200.10">
    <property type="match status" value="1"/>
</dbReference>
<dbReference type="AlphaFoldDB" id="A0A1F5F643"/>
<dbReference type="PANTHER" id="PTHR21310">
    <property type="entry name" value="AMINOGLYCOSIDE PHOSPHOTRANSFERASE-RELATED-RELATED"/>
    <property type="match status" value="1"/>
</dbReference>
<feature type="domain" description="Aminoglycoside phosphotransferase" evidence="1">
    <location>
        <begin position="22"/>
        <end position="232"/>
    </location>
</feature>